<name>A0A8S0TN62_OLEEU</name>
<protein>
    <submittedName>
        <fullName evidence="2">Uncharacterized protein</fullName>
    </submittedName>
</protein>
<sequence>MGALTCRNIIIRSFEQRKGLYDKSRPIFTGAMLTIVFNLGTEVNLVEFEAMDEEEDTEVEDDSAGVEFAVE</sequence>
<gene>
    <name evidence="2" type="ORF">OLEA9_A030425</name>
</gene>
<reference evidence="2 3" key="1">
    <citation type="submission" date="2019-12" db="EMBL/GenBank/DDBJ databases">
        <authorList>
            <person name="Alioto T."/>
            <person name="Alioto T."/>
            <person name="Gomez Garrido J."/>
        </authorList>
    </citation>
    <scope>NUCLEOTIDE SEQUENCE [LARGE SCALE GENOMIC DNA]</scope>
</reference>
<proteinExistence type="predicted"/>
<dbReference type="Proteomes" id="UP000594638">
    <property type="component" value="Unassembled WGS sequence"/>
</dbReference>
<evidence type="ECO:0000313" key="3">
    <source>
        <dbReference type="Proteomes" id="UP000594638"/>
    </source>
</evidence>
<dbReference type="Gramene" id="OE9A030425T1">
    <property type="protein sequence ID" value="OE9A030425C1"/>
    <property type="gene ID" value="OE9A030425"/>
</dbReference>
<comment type="caution">
    <text evidence="2">The sequence shown here is derived from an EMBL/GenBank/DDBJ whole genome shotgun (WGS) entry which is preliminary data.</text>
</comment>
<evidence type="ECO:0000313" key="2">
    <source>
        <dbReference type="EMBL" id="CAA3007450.1"/>
    </source>
</evidence>
<dbReference type="AlphaFoldDB" id="A0A8S0TN62"/>
<dbReference type="EMBL" id="CACTIH010007275">
    <property type="protein sequence ID" value="CAA3007450.1"/>
    <property type="molecule type" value="Genomic_DNA"/>
</dbReference>
<feature type="region of interest" description="Disordered" evidence="1">
    <location>
        <begin position="52"/>
        <end position="71"/>
    </location>
</feature>
<organism evidence="2 3">
    <name type="scientific">Olea europaea subsp. europaea</name>
    <dbReference type="NCBI Taxonomy" id="158383"/>
    <lineage>
        <taxon>Eukaryota</taxon>
        <taxon>Viridiplantae</taxon>
        <taxon>Streptophyta</taxon>
        <taxon>Embryophyta</taxon>
        <taxon>Tracheophyta</taxon>
        <taxon>Spermatophyta</taxon>
        <taxon>Magnoliopsida</taxon>
        <taxon>eudicotyledons</taxon>
        <taxon>Gunneridae</taxon>
        <taxon>Pentapetalae</taxon>
        <taxon>asterids</taxon>
        <taxon>lamiids</taxon>
        <taxon>Lamiales</taxon>
        <taxon>Oleaceae</taxon>
        <taxon>Oleeae</taxon>
        <taxon>Olea</taxon>
    </lineage>
</organism>
<evidence type="ECO:0000256" key="1">
    <source>
        <dbReference type="SAM" id="MobiDB-lite"/>
    </source>
</evidence>
<accession>A0A8S0TN62</accession>
<keyword evidence="3" id="KW-1185">Reference proteome</keyword>